<evidence type="ECO:0000259" key="1">
    <source>
        <dbReference type="Pfam" id="PF11716"/>
    </source>
</evidence>
<dbReference type="AlphaFoldDB" id="A0A6J4KLQ7"/>
<dbReference type="GO" id="GO:0046872">
    <property type="term" value="F:metal ion binding"/>
    <property type="evidence" value="ECO:0007669"/>
    <property type="project" value="InterPro"/>
</dbReference>
<gene>
    <name evidence="2" type="ORF">AVDCRST_MAG46-51</name>
</gene>
<protein>
    <recommendedName>
        <fullName evidence="1">Mycothiol-dependent maleylpyruvate isomerase metal-binding domain-containing protein</fullName>
    </recommendedName>
</protein>
<evidence type="ECO:0000313" key="2">
    <source>
        <dbReference type="EMBL" id="CAA9309485.1"/>
    </source>
</evidence>
<dbReference type="InterPro" id="IPR024344">
    <property type="entry name" value="MDMPI_metal-binding"/>
</dbReference>
<proteinExistence type="predicted"/>
<dbReference type="InterPro" id="IPR034660">
    <property type="entry name" value="DinB/YfiT-like"/>
</dbReference>
<feature type="domain" description="Mycothiol-dependent maleylpyruvate isomerase metal-binding" evidence="1">
    <location>
        <begin position="12"/>
        <end position="101"/>
    </location>
</feature>
<sequence length="218" mass="23687">MDKETSWRIIDQQRKRVADLLDSLTPDDWSTPSLCEGWTVRDVAAHLSLAATARTGETLGYVVRARGNFDRMIDAATLDRARARSSAEIVADLRGIVGSRKLAPGTVWRDPLLDVLVHGQDIARPLDVSVDSPAEAAQVAAEWAWQRRFPFAPARRLRGLRLVADDVDWARGTGAELCGPVLSLLLLSTGRAAGLRELSGPGLELARTLMATPAARTT</sequence>
<dbReference type="NCBIfam" id="TIGR03083">
    <property type="entry name" value="maleylpyruvate isomerase family mycothiol-dependent enzyme"/>
    <property type="match status" value="1"/>
</dbReference>
<organism evidence="2">
    <name type="scientific">uncultured Nocardioidaceae bacterium</name>
    <dbReference type="NCBI Taxonomy" id="253824"/>
    <lineage>
        <taxon>Bacteria</taxon>
        <taxon>Bacillati</taxon>
        <taxon>Actinomycetota</taxon>
        <taxon>Actinomycetes</taxon>
        <taxon>Propionibacteriales</taxon>
        <taxon>Nocardioidaceae</taxon>
        <taxon>environmental samples</taxon>
    </lineage>
</organism>
<reference evidence="2" key="1">
    <citation type="submission" date="2020-02" db="EMBL/GenBank/DDBJ databases">
        <authorList>
            <person name="Meier V. D."/>
        </authorList>
    </citation>
    <scope>NUCLEOTIDE SEQUENCE</scope>
    <source>
        <strain evidence="2">AVDCRST_MAG46</strain>
    </source>
</reference>
<accession>A0A6J4KLQ7</accession>
<dbReference type="InterPro" id="IPR017517">
    <property type="entry name" value="Maleyloyr_isom"/>
</dbReference>
<dbReference type="Pfam" id="PF11716">
    <property type="entry name" value="MDMPI_N"/>
    <property type="match status" value="1"/>
</dbReference>
<dbReference type="EMBL" id="CADCUD010000005">
    <property type="protein sequence ID" value="CAA9309485.1"/>
    <property type="molecule type" value="Genomic_DNA"/>
</dbReference>
<name>A0A6J4KLQ7_9ACTN</name>
<dbReference type="Gene3D" id="1.20.120.450">
    <property type="entry name" value="dinb family like domain"/>
    <property type="match status" value="1"/>
</dbReference>
<dbReference type="SUPFAM" id="SSF109854">
    <property type="entry name" value="DinB/YfiT-like putative metalloenzymes"/>
    <property type="match status" value="1"/>
</dbReference>